<organism evidence="2 3">
    <name type="scientific">Caerostris extrusa</name>
    <name type="common">Bark spider</name>
    <name type="synonym">Caerostris bankana</name>
    <dbReference type="NCBI Taxonomy" id="172846"/>
    <lineage>
        <taxon>Eukaryota</taxon>
        <taxon>Metazoa</taxon>
        <taxon>Ecdysozoa</taxon>
        <taxon>Arthropoda</taxon>
        <taxon>Chelicerata</taxon>
        <taxon>Arachnida</taxon>
        <taxon>Araneae</taxon>
        <taxon>Araneomorphae</taxon>
        <taxon>Entelegynae</taxon>
        <taxon>Araneoidea</taxon>
        <taxon>Araneidae</taxon>
        <taxon>Caerostris</taxon>
    </lineage>
</organism>
<dbReference type="EMBL" id="BPLR01005238">
    <property type="protein sequence ID" value="GIY00924.1"/>
    <property type="molecule type" value="Genomic_DNA"/>
</dbReference>
<evidence type="ECO:0000256" key="1">
    <source>
        <dbReference type="SAM" id="MobiDB-lite"/>
    </source>
</evidence>
<evidence type="ECO:0000313" key="3">
    <source>
        <dbReference type="Proteomes" id="UP001054945"/>
    </source>
</evidence>
<reference evidence="2 3" key="1">
    <citation type="submission" date="2021-06" db="EMBL/GenBank/DDBJ databases">
        <title>Caerostris extrusa draft genome.</title>
        <authorList>
            <person name="Kono N."/>
            <person name="Arakawa K."/>
        </authorList>
    </citation>
    <scope>NUCLEOTIDE SEQUENCE [LARGE SCALE GENOMIC DNA]</scope>
</reference>
<feature type="region of interest" description="Disordered" evidence="1">
    <location>
        <begin position="57"/>
        <end position="76"/>
    </location>
</feature>
<accession>A0AAV4PXK6</accession>
<feature type="compositionally biased region" description="Basic and acidic residues" evidence="1">
    <location>
        <begin position="59"/>
        <end position="71"/>
    </location>
</feature>
<comment type="caution">
    <text evidence="2">The sequence shown here is derived from an EMBL/GenBank/DDBJ whole genome shotgun (WGS) entry which is preliminary data.</text>
</comment>
<keyword evidence="3" id="KW-1185">Reference proteome</keyword>
<name>A0AAV4PXK6_CAEEX</name>
<protein>
    <submittedName>
        <fullName evidence="2">Uncharacterized protein</fullName>
    </submittedName>
</protein>
<dbReference type="AlphaFoldDB" id="A0AAV4PXK6"/>
<evidence type="ECO:0000313" key="2">
    <source>
        <dbReference type="EMBL" id="GIY00924.1"/>
    </source>
</evidence>
<gene>
    <name evidence="2" type="ORF">CEXT_354111</name>
</gene>
<proteinExistence type="predicted"/>
<dbReference type="Proteomes" id="UP001054945">
    <property type="component" value="Unassembled WGS sequence"/>
</dbReference>
<sequence>MSEMSLSIFLTSTIRHHNYITILVYSNSFMGRNKNGIQNTLDIFLGQKTRASSFYRKSYPPEKNHGSHPDLESPTNWTEELGLQLKQNAKPETEPKMNAYKYEYFDI</sequence>